<evidence type="ECO:0000313" key="2">
    <source>
        <dbReference type="EMBL" id="CAD6502975.1"/>
    </source>
</evidence>
<evidence type="ECO:0000259" key="1">
    <source>
        <dbReference type="Pfam" id="PF02602"/>
    </source>
</evidence>
<dbReference type="EMBL" id="CAJHIT010000007">
    <property type="protein sequence ID" value="CAD6502975.1"/>
    <property type="molecule type" value="Genomic_DNA"/>
</dbReference>
<dbReference type="InterPro" id="IPR003754">
    <property type="entry name" value="4pyrrol_synth_uPrphyn_synth"/>
</dbReference>
<dbReference type="PANTHER" id="PTHR12390:SF0">
    <property type="entry name" value="UROPORPHYRINOGEN-III SYNTHASE"/>
    <property type="match status" value="1"/>
</dbReference>
<dbReference type="PANTHER" id="PTHR12390">
    <property type="entry name" value="UROPORPHYRINOGEN III SYNTHASE"/>
    <property type="match status" value="1"/>
</dbReference>
<dbReference type="GO" id="GO:0004852">
    <property type="term" value="F:uroporphyrinogen-III synthase activity"/>
    <property type="evidence" value="ECO:0007669"/>
    <property type="project" value="InterPro"/>
</dbReference>
<proteinExistence type="predicted"/>
<reference evidence="2" key="1">
    <citation type="submission" date="2020-10" db="EMBL/GenBank/DDBJ databases">
        <authorList>
            <person name="Muller C M."/>
        </authorList>
    </citation>
    <scope>NUCLEOTIDE SEQUENCE</scope>
    <source>
        <strain evidence="2">THUN-12</strain>
    </source>
</reference>
<protein>
    <submittedName>
        <fullName evidence="2">BgTH12-02649</fullName>
    </submittedName>
</protein>
<dbReference type="GO" id="GO:0006780">
    <property type="term" value="P:uroporphyrinogen III biosynthetic process"/>
    <property type="evidence" value="ECO:0007669"/>
    <property type="project" value="InterPro"/>
</dbReference>
<accession>A0A9W4D1M8</accession>
<feature type="domain" description="Tetrapyrrole biosynthesis uroporphyrinogen III synthase" evidence="1">
    <location>
        <begin position="42"/>
        <end position="301"/>
    </location>
</feature>
<sequence>MGNNKNDTINEDMPVILLKDKCEDDDPYVKHFAESTGIPKLDPIFVPVLEHQFVETEVEKFRKILHEKEIGKQKSSKYGGLIFTSKRAVEAFMQLVVEGVEEDTGDLQDWPCLQEVPIYSVGPATTRALKAIPIDCPLNIFESDWGNAQGLAHFILKHYRDWYNGWDHKRPLLFVGSEHKRGDIPKILMDSSLGPDKIPVDELDVYTTSIRESFMNDLMEEMRNTIDRGTRWMVFFSHAAACKVLDIAGVIDDETGKAEPRIITSPGQTLYATIGPTTRDYLKEAVDFEPEVSAKNPTPEEIEKGIRDFLAYRKKFLLDSIADEW</sequence>
<dbReference type="CDD" id="cd06578">
    <property type="entry name" value="HemD"/>
    <property type="match status" value="1"/>
</dbReference>
<comment type="caution">
    <text evidence="2">The sequence shown here is derived from an EMBL/GenBank/DDBJ whole genome shotgun (WGS) entry which is preliminary data.</text>
</comment>
<dbReference type="AlphaFoldDB" id="A0A9W4D1M8"/>
<organism evidence="2 3">
    <name type="scientific">Blumeria graminis f. sp. triticale</name>
    <dbReference type="NCBI Taxonomy" id="1689686"/>
    <lineage>
        <taxon>Eukaryota</taxon>
        <taxon>Fungi</taxon>
        <taxon>Dikarya</taxon>
        <taxon>Ascomycota</taxon>
        <taxon>Pezizomycotina</taxon>
        <taxon>Leotiomycetes</taxon>
        <taxon>Erysiphales</taxon>
        <taxon>Erysiphaceae</taxon>
        <taxon>Blumeria</taxon>
    </lineage>
</organism>
<dbReference type="InterPro" id="IPR039793">
    <property type="entry name" value="UROS/Hem4"/>
</dbReference>
<dbReference type="Proteomes" id="UP000683417">
    <property type="component" value="Unassembled WGS sequence"/>
</dbReference>
<evidence type="ECO:0000313" key="3">
    <source>
        <dbReference type="Proteomes" id="UP000683417"/>
    </source>
</evidence>
<gene>
    <name evidence="2" type="ORF">BGTH12_LOCUS4333</name>
</gene>
<dbReference type="GO" id="GO:0005829">
    <property type="term" value="C:cytosol"/>
    <property type="evidence" value="ECO:0007669"/>
    <property type="project" value="TreeGrafter"/>
</dbReference>
<name>A0A9W4D1M8_BLUGR</name>
<dbReference type="Pfam" id="PF02602">
    <property type="entry name" value="HEM4"/>
    <property type="match status" value="1"/>
</dbReference>